<name>A0A1G2U4Z7_9BACT</name>
<keyword evidence="1" id="KW-1133">Transmembrane helix</keyword>
<accession>A0A1G2U4Z7</accession>
<evidence type="ECO:0000313" key="2">
    <source>
        <dbReference type="EMBL" id="OHB04576.1"/>
    </source>
</evidence>
<evidence type="ECO:0000313" key="3">
    <source>
        <dbReference type="Proteomes" id="UP000179283"/>
    </source>
</evidence>
<keyword evidence="1" id="KW-0812">Transmembrane</keyword>
<dbReference type="Proteomes" id="UP000179283">
    <property type="component" value="Unassembled WGS sequence"/>
</dbReference>
<keyword evidence="1" id="KW-0472">Membrane</keyword>
<organism evidence="2 3">
    <name type="scientific">Candidatus Zambryskibacteria bacterium RIFCSPLOWO2_01_FULL_43_17</name>
    <dbReference type="NCBI Taxonomy" id="1802760"/>
    <lineage>
        <taxon>Bacteria</taxon>
        <taxon>Candidatus Zambryskiibacteriota</taxon>
    </lineage>
</organism>
<dbReference type="AlphaFoldDB" id="A0A1G2U4Z7"/>
<reference evidence="2 3" key="1">
    <citation type="journal article" date="2016" name="Nat. Commun.">
        <title>Thousands of microbial genomes shed light on interconnected biogeochemical processes in an aquifer system.</title>
        <authorList>
            <person name="Anantharaman K."/>
            <person name="Brown C.T."/>
            <person name="Hug L.A."/>
            <person name="Sharon I."/>
            <person name="Castelle C.J."/>
            <person name="Probst A.J."/>
            <person name="Thomas B.C."/>
            <person name="Singh A."/>
            <person name="Wilkins M.J."/>
            <person name="Karaoz U."/>
            <person name="Brodie E.L."/>
            <person name="Williams K.H."/>
            <person name="Hubbard S.S."/>
            <person name="Banfield J.F."/>
        </authorList>
    </citation>
    <scope>NUCLEOTIDE SEQUENCE [LARGE SCALE GENOMIC DNA]</scope>
</reference>
<protein>
    <submittedName>
        <fullName evidence="2">Uncharacterized protein</fullName>
    </submittedName>
</protein>
<proteinExistence type="predicted"/>
<comment type="caution">
    <text evidence="2">The sequence shown here is derived from an EMBL/GenBank/DDBJ whole genome shotgun (WGS) entry which is preliminary data.</text>
</comment>
<feature type="transmembrane region" description="Helical" evidence="1">
    <location>
        <begin position="35"/>
        <end position="55"/>
    </location>
</feature>
<dbReference type="EMBL" id="MHWD01000008">
    <property type="protein sequence ID" value="OHB04576.1"/>
    <property type="molecule type" value="Genomic_DNA"/>
</dbReference>
<gene>
    <name evidence="2" type="ORF">A2920_01380</name>
</gene>
<sequence length="110" mass="12652">MKFSSLKSIKFQMPHRTHREFRTIGEKANNDWRSILLGFVILALGAVTMSFYVFIKVSKGEIFTVASETNSVKTDVDEEALESVMTHFQERKIYLDTLRANPPKRIDPSL</sequence>
<evidence type="ECO:0000256" key="1">
    <source>
        <dbReference type="SAM" id="Phobius"/>
    </source>
</evidence>